<gene>
    <name evidence="2" type="ORF">XENOCAPTIV_015341</name>
</gene>
<comment type="caution">
    <text evidence="2">The sequence shown here is derived from an EMBL/GenBank/DDBJ whole genome shotgun (WGS) entry which is preliminary data.</text>
</comment>
<reference evidence="2 3" key="1">
    <citation type="submission" date="2021-06" db="EMBL/GenBank/DDBJ databases">
        <authorList>
            <person name="Palmer J.M."/>
        </authorList>
    </citation>
    <scope>NUCLEOTIDE SEQUENCE [LARGE SCALE GENOMIC DNA]</scope>
    <source>
        <strain evidence="2 3">XC_2019</strain>
        <tissue evidence="2">Muscle</tissue>
    </source>
</reference>
<keyword evidence="3" id="KW-1185">Reference proteome</keyword>
<dbReference type="Proteomes" id="UP001434883">
    <property type="component" value="Unassembled WGS sequence"/>
</dbReference>
<accession>A0ABV0R2I1</accession>
<dbReference type="Gene3D" id="1.20.58.60">
    <property type="match status" value="1"/>
</dbReference>
<dbReference type="SUPFAM" id="SSF46966">
    <property type="entry name" value="Spectrin repeat"/>
    <property type="match status" value="1"/>
</dbReference>
<feature type="coiled-coil region" evidence="1">
    <location>
        <begin position="164"/>
        <end position="191"/>
    </location>
</feature>
<keyword evidence="1" id="KW-0175">Coiled coil</keyword>
<sequence>PRLEQLSLEAGTLGTVPSLKDNMVVVSAHHSSTLQQLQNRGQEVNQALATFHATQAVQDVVDGLEARLAALKDGVVDIHTAEGAVERAQVGALYKQCLFPAEYFPCKNHKCMFCNTFSTFASSSIRQWNVAQSALLLSWQIGRFWSLSFTSTVLPTLNPASFFLACYVNEMELMERSLMQMEENVMAVRATAVPALTQWGQDKLDQCQGRWATLSKQLLSHQEHVTENQEKQLNLKKDLAEMQEWMAQVDEEFLMRDFEYKSPEDLEVSLEEMKVKVEKTLEIITEVWSCWMELLQYLDMEQGWLSTVEEKLQATENVPESTEMVNEALERKLREISTKYQLFQKPANVEQRMMDCIRVLDEAFSLSSQVTEGKQDLEKALSLSQTFHKESAALQEWLSTNEAQLQQKNSCGDMPADIEAEIRWANVSGCSLTANITVDFCKHTWLYQTQIHLDEAERLPPAEREKVLKSMLAELDVISLRVDNVKDQAIILMTSRGPACRDVVTHSQKTRAESQTPLAQTMFPTEIKDLQAELQNKLRTLHEQQDPVNILADKMDEEKASVEDLLRRGEELLQQTSDEAQREELTVMLLTLQSQYSAHRDLLTVRQFTISERLSSSQTFREQTSEFTAE</sequence>
<dbReference type="EMBL" id="JAHRIN010033641">
    <property type="protein sequence ID" value="MEQ2202314.1"/>
    <property type="molecule type" value="Genomic_DNA"/>
</dbReference>
<feature type="non-terminal residue" evidence="2">
    <location>
        <position position="630"/>
    </location>
</feature>
<evidence type="ECO:0000256" key="1">
    <source>
        <dbReference type="SAM" id="Coils"/>
    </source>
</evidence>
<proteinExistence type="predicted"/>
<evidence type="ECO:0000313" key="3">
    <source>
        <dbReference type="Proteomes" id="UP001434883"/>
    </source>
</evidence>
<organism evidence="2 3">
    <name type="scientific">Xenoophorus captivus</name>
    <dbReference type="NCBI Taxonomy" id="1517983"/>
    <lineage>
        <taxon>Eukaryota</taxon>
        <taxon>Metazoa</taxon>
        <taxon>Chordata</taxon>
        <taxon>Craniata</taxon>
        <taxon>Vertebrata</taxon>
        <taxon>Euteleostomi</taxon>
        <taxon>Actinopterygii</taxon>
        <taxon>Neopterygii</taxon>
        <taxon>Teleostei</taxon>
        <taxon>Neoteleostei</taxon>
        <taxon>Acanthomorphata</taxon>
        <taxon>Ovalentaria</taxon>
        <taxon>Atherinomorphae</taxon>
        <taxon>Cyprinodontiformes</taxon>
        <taxon>Goodeidae</taxon>
        <taxon>Xenoophorus</taxon>
    </lineage>
</organism>
<feature type="coiled-coil region" evidence="1">
    <location>
        <begin position="548"/>
        <end position="575"/>
    </location>
</feature>
<protein>
    <submittedName>
        <fullName evidence="2">Uncharacterized protein</fullName>
    </submittedName>
</protein>
<evidence type="ECO:0000313" key="2">
    <source>
        <dbReference type="EMBL" id="MEQ2202314.1"/>
    </source>
</evidence>
<feature type="non-terminal residue" evidence="2">
    <location>
        <position position="1"/>
    </location>
</feature>
<name>A0ABV0R2I1_9TELE</name>